<dbReference type="InterPro" id="IPR017317">
    <property type="entry name" value="Pept_S8_subtilisin_bacteroid-2"/>
</dbReference>
<gene>
    <name evidence="10" type="ORF">APS56_04375</name>
</gene>
<dbReference type="InterPro" id="IPR036852">
    <property type="entry name" value="Peptidase_S8/S53_dom_sf"/>
</dbReference>
<dbReference type="Pfam" id="PF18962">
    <property type="entry name" value="Por_Secre_tail"/>
    <property type="match status" value="1"/>
</dbReference>
<evidence type="ECO:0000256" key="7">
    <source>
        <dbReference type="SAM" id="SignalP"/>
    </source>
</evidence>
<evidence type="ECO:0000259" key="9">
    <source>
        <dbReference type="Pfam" id="PF18962"/>
    </source>
</evidence>
<evidence type="ECO:0000313" key="11">
    <source>
        <dbReference type="Proteomes" id="UP000057981"/>
    </source>
</evidence>
<dbReference type="PROSITE" id="PS51892">
    <property type="entry name" value="SUBTILASE"/>
    <property type="match status" value="1"/>
</dbReference>
<dbReference type="GO" id="GO:0006508">
    <property type="term" value="P:proteolysis"/>
    <property type="evidence" value="ECO:0007669"/>
    <property type="project" value="UniProtKB-KW"/>
</dbReference>
<keyword evidence="11" id="KW-1185">Reference proteome</keyword>
<feature type="domain" description="Peptidase S8/S53" evidence="8">
    <location>
        <begin position="166"/>
        <end position="441"/>
    </location>
</feature>
<evidence type="ECO:0000259" key="8">
    <source>
        <dbReference type="Pfam" id="PF00082"/>
    </source>
</evidence>
<feature type="active site" description="Charge relay system" evidence="6">
    <location>
        <position position="395"/>
    </location>
</feature>
<reference evidence="10 11" key="1">
    <citation type="submission" date="2015-10" db="EMBL/GenBank/DDBJ databases">
        <authorList>
            <person name="Gilbert D.G."/>
        </authorList>
    </citation>
    <scope>NUCLEOTIDE SEQUENCE [LARGE SCALE GENOMIC DNA]</scope>
    <source>
        <strain evidence="11">HZ-22</strain>
    </source>
</reference>
<dbReference type="SUPFAM" id="SSF52743">
    <property type="entry name" value="Subtilisin-like"/>
    <property type="match status" value="1"/>
</dbReference>
<dbReference type="RefSeq" id="WP_054725125.1">
    <property type="nucleotide sequence ID" value="NZ_CP012898.1"/>
</dbReference>
<evidence type="ECO:0000256" key="2">
    <source>
        <dbReference type="ARBA" id="ARBA00022670"/>
    </source>
</evidence>
<evidence type="ECO:0000313" key="10">
    <source>
        <dbReference type="EMBL" id="ALJ04419.1"/>
    </source>
</evidence>
<dbReference type="GO" id="GO:0004252">
    <property type="term" value="F:serine-type endopeptidase activity"/>
    <property type="evidence" value="ECO:0007669"/>
    <property type="project" value="UniProtKB-UniRule"/>
</dbReference>
<dbReference type="EMBL" id="CP012898">
    <property type="protein sequence ID" value="ALJ04419.1"/>
    <property type="molecule type" value="Genomic_DNA"/>
</dbReference>
<dbReference type="Proteomes" id="UP000057981">
    <property type="component" value="Chromosome"/>
</dbReference>
<feature type="active site" description="Charge relay system" evidence="6">
    <location>
        <position position="175"/>
    </location>
</feature>
<proteinExistence type="inferred from homology"/>
<dbReference type="PIRSF" id="PIRSF037903">
    <property type="entry name" value="Subtilisin_rel_GFO_2223"/>
    <property type="match status" value="1"/>
</dbReference>
<keyword evidence="3 7" id="KW-0732">Signal</keyword>
<comment type="similarity">
    <text evidence="1 6">Belongs to the peptidase S8 family.</text>
</comment>
<dbReference type="InterPro" id="IPR023827">
    <property type="entry name" value="Peptidase_S8_Asp-AS"/>
</dbReference>
<accession>A0A0P0CVJ1</accession>
<evidence type="ECO:0000256" key="5">
    <source>
        <dbReference type="ARBA" id="ARBA00022825"/>
    </source>
</evidence>
<feature type="domain" description="Secretion system C-terminal sorting" evidence="9">
    <location>
        <begin position="464"/>
        <end position="533"/>
    </location>
</feature>
<dbReference type="KEGG" id="ahz:APS56_04375"/>
<feature type="signal peptide" evidence="7">
    <location>
        <begin position="1"/>
        <end position="19"/>
    </location>
</feature>
<dbReference type="InterPro" id="IPR015500">
    <property type="entry name" value="Peptidase_S8_subtilisin-rel"/>
</dbReference>
<organism evidence="10 11">
    <name type="scientific">Pseudalgibacter alginicilyticus</name>
    <dbReference type="NCBI Taxonomy" id="1736674"/>
    <lineage>
        <taxon>Bacteria</taxon>
        <taxon>Pseudomonadati</taxon>
        <taxon>Bacteroidota</taxon>
        <taxon>Flavobacteriia</taxon>
        <taxon>Flavobacteriales</taxon>
        <taxon>Flavobacteriaceae</taxon>
        <taxon>Pseudalgibacter</taxon>
    </lineage>
</organism>
<dbReference type="STRING" id="1736674.APS56_04375"/>
<evidence type="ECO:0000256" key="3">
    <source>
        <dbReference type="ARBA" id="ARBA00022729"/>
    </source>
</evidence>
<dbReference type="PATRIC" id="fig|1736674.3.peg.898"/>
<feature type="active site" description="Charge relay system" evidence="6">
    <location>
        <position position="217"/>
    </location>
</feature>
<evidence type="ECO:0000256" key="6">
    <source>
        <dbReference type="PROSITE-ProRule" id="PRU01240"/>
    </source>
</evidence>
<dbReference type="NCBIfam" id="TIGR04183">
    <property type="entry name" value="Por_Secre_tail"/>
    <property type="match status" value="1"/>
</dbReference>
<dbReference type="PANTHER" id="PTHR43806:SF67">
    <property type="entry name" value="EGF-LIKE DOMAIN-CONTAINING PROTEIN"/>
    <property type="match status" value="1"/>
</dbReference>
<dbReference type="PANTHER" id="PTHR43806">
    <property type="entry name" value="PEPTIDASE S8"/>
    <property type="match status" value="1"/>
</dbReference>
<dbReference type="AlphaFoldDB" id="A0A0P0CVJ1"/>
<keyword evidence="5 6" id="KW-0720">Serine protease</keyword>
<dbReference type="PROSITE" id="PS00136">
    <property type="entry name" value="SUBTILASE_ASP"/>
    <property type="match status" value="1"/>
</dbReference>
<evidence type="ECO:0000256" key="1">
    <source>
        <dbReference type="ARBA" id="ARBA00011073"/>
    </source>
</evidence>
<dbReference type="OrthoDB" id="1407599at2"/>
<feature type="chain" id="PRO_5006042945" evidence="7">
    <location>
        <begin position="20"/>
        <end position="537"/>
    </location>
</feature>
<protein>
    <submittedName>
        <fullName evidence="10">Serine protease</fullName>
    </submittedName>
</protein>
<dbReference type="Pfam" id="PF00082">
    <property type="entry name" value="Peptidase_S8"/>
    <property type="match status" value="1"/>
</dbReference>
<keyword evidence="2 6" id="KW-0645">Protease</keyword>
<dbReference type="InterPro" id="IPR050131">
    <property type="entry name" value="Peptidase_S8_subtilisin-like"/>
</dbReference>
<name>A0A0P0CVJ1_9FLAO</name>
<dbReference type="PRINTS" id="PR00723">
    <property type="entry name" value="SUBTILISIN"/>
</dbReference>
<dbReference type="Gene3D" id="3.40.50.200">
    <property type="entry name" value="Peptidase S8/S53 domain"/>
    <property type="match status" value="1"/>
</dbReference>
<keyword evidence="4 6" id="KW-0378">Hydrolase</keyword>
<dbReference type="InterPro" id="IPR000209">
    <property type="entry name" value="Peptidase_S8/S53_dom"/>
</dbReference>
<sequence length="537" mass="58801">MKKGLLLISLFYIPFCVFAQQDAWIYFLDKENVSEAIANPITILTQKAIDRKQAHQVVIDARDVPVNETYISQIKIVPGITVMAKSKWFNAIHVRGSESDIKELINFGFVAQIDFADKSLNLSKFSSQQKKQEKLENTLTMFNYGNALNQIEMFKGDALHLAGYSGTGMTVAVIDAGFPNVNTMASFQKLRDDGNLLGSYDFVHRDSNVFTGTSSNHGTWVLSNMAGYIENEFIGTAPDASYYLFVTEDALTENPVEESYWVEAVERADSLGVNIINTSLGYTTYDNPNYSYDPSDMDGNTAYITKGANIAFEKGMLLVNSAGNSGNDSWQIVGAPADARGVLSIGAVDANGHYATFSSKGNAVQPTQKPDVVAQGQASYVITENDVIVSANGTSFSSPILAGGIVCLWQALPDKTNAEIMQLVRESASQYKSPDYFLGYGIPDLQAALVMGEVLMGKSDEIQLFPNPTTGMLYFNRASDDESIWTIRLFDVLGREVKMALLSIGNNVMDISSLSNGMYLIKIDSNNTSNTIKVLKK</sequence>
<evidence type="ECO:0000256" key="4">
    <source>
        <dbReference type="ARBA" id="ARBA00022801"/>
    </source>
</evidence>
<dbReference type="InterPro" id="IPR026444">
    <property type="entry name" value="Secre_tail"/>
</dbReference>
<dbReference type="CDD" id="cd07493">
    <property type="entry name" value="Peptidases_S8_9"/>
    <property type="match status" value="1"/>
</dbReference>